<evidence type="ECO:0000256" key="2">
    <source>
        <dbReference type="SAM" id="Phobius"/>
    </source>
</evidence>
<feature type="compositionally biased region" description="Low complexity" evidence="1">
    <location>
        <begin position="267"/>
        <end position="286"/>
    </location>
</feature>
<dbReference type="RefSeq" id="XP_033594105.1">
    <property type="nucleotide sequence ID" value="XM_033732312.1"/>
</dbReference>
<gene>
    <name evidence="3" type="ORF">BDY17DRAFT_289159</name>
</gene>
<sequence length="286" mass="31768">MAPVVWGLDLAEIKWSKFKSSYMWNNEYHLRRTKFIVYQCALIFCVVSESLGTAVLSDYIQGERKIQTITANRVKVYNNNYVGAGSYNIFAGVFVAFIFGAAFFFDLIWPERHESRGVLIAWKVCGVLATIFHLASALTLTVITVRQRSYVVPHIAPFDPQFWWRKYTKHAEAPLIYRHNGRAVAAVVFVWLGWVSVAASCVLLFMSIDHTEKGPGPKSTHARERDAAAGGAIDPNDPEKGSSETEKPADEATVPEPALTHDREGEASTTEPAPAAEQTTSAEATR</sequence>
<dbReference type="OrthoDB" id="3596006at2759"/>
<dbReference type="Proteomes" id="UP000799767">
    <property type="component" value="Unassembled WGS sequence"/>
</dbReference>
<accession>A0A6A6Q6E1</accession>
<feature type="compositionally biased region" description="Basic and acidic residues" evidence="1">
    <location>
        <begin position="237"/>
        <end position="250"/>
    </location>
</feature>
<feature type="transmembrane region" description="Helical" evidence="2">
    <location>
        <begin position="87"/>
        <end position="108"/>
    </location>
</feature>
<feature type="transmembrane region" description="Helical" evidence="2">
    <location>
        <begin position="183"/>
        <end position="205"/>
    </location>
</feature>
<feature type="region of interest" description="Disordered" evidence="1">
    <location>
        <begin position="212"/>
        <end position="286"/>
    </location>
</feature>
<feature type="transmembrane region" description="Helical" evidence="2">
    <location>
        <begin position="120"/>
        <end position="143"/>
    </location>
</feature>
<feature type="compositionally biased region" description="Basic and acidic residues" evidence="1">
    <location>
        <begin position="212"/>
        <end position="227"/>
    </location>
</feature>
<evidence type="ECO:0000256" key="1">
    <source>
        <dbReference type="SAM" id="MobiDB-lite"/>
    </source>
</evidence>
<name>A0A6A6Q6E1_9PEZI</name>
<evidence type="ECO:0000313" key="3">
    <source>
        <dbReference type="EMBL" id="KAF2487536.1"/>
    </source>
</evidence>
<keyword evidence="2" id="KW-1133">Transmembrane helix</keyword>
<dbReference type="EMBL" id="MU001631">
    <property type="protein sequence ID" value="KAF2487536.1"/>
    <property type="molecule type" value="Genomic_DNA"/>
</dbReference>
<proteinExistence type="predicted"/>
<evidence type="ECO:0008006" key="5">
    <source>
        <dbReference type="Google" id="ProtNLM"/>
    </source>
</evidence>
<dbReference type="AlphaFoldDB" id="A0A6A6Q6E1"/>
<reference evidence="3" key="1">
    <citation type="journal article" date="2020" name="Stud. Mycol.">
        <title>101 Dothideomycetes genomes: a test case for predicting lifestyles and emergence of pathogens.</title>
        <authorList>
            <person name="Haridas S."/>
            <person name="Albert R."/>
            <person name="Binder M."/>
            <person name="Bloem J."/>
            <person name="Labutti K."/>
            <person name="Salamov A."/>
            <person name="Andreopoulos B."/>
            <person name="Baker S."/>
            <person name="Barry K."/>
            <person name="Bills G."/>
            <person name="Bluhm B."/>
            <person name="Cannon C."/>
            <person name="Castanera R."/>
            <person name="Culley D."/>
            <person name="Daum C."/>
            <person name="Ezra D."/>
            <person name="Gonzalez J."/>
            <person name="Henrissat B."/>
            <person name="Kuo A."/>
            <person name="Liang C."/>
            <person name="Lipzen A."/>
            <person name="Lutzoni F."/>
            <person name="Magnuson J."/>
            <person name="Mondo S."/>
            <person name="Nolan M."/>
            <person name="Ohm R."/>
            <person name="Pangilinan J."/>
            <person name="Park H.-J."/>
            <person name="Ramirez L."/>
            <person name="Alfaro M."/>
            <person name="Sun H."/>
            <person name="Tritt A."/>
            <person name="Yoshinaga Y."/>
            <person name="Zwiers L.-H."/>
            <person name="Turgeon B."/>
            <person name="Goodwin S."/>
            <person name="Spatafora J."/>
            <person name="Crous P."/>
            <person name="Grigoriev I."/>
        </authorList>
    </citation>
    <scope>NUCLEOTIDE SEQUENCE</scope>
    <source>
        <strain evidence="3">CBS 113389</strain>
    </source>
</reference>
<feature type="transmembrane region" description="Helical" evidence="2">
    <location>
        <begin position="35"/>
        <end position="56"/>
    </location>
</feature>
<evidence type="ECO:0000313" key="4">
    <source>
        <dbReference type="Proteomes" id="UP000799767"/>
    </source>
</evidence>
<protein>
    <recommendedName>
        <fullName evidence="5">MARVEL domain-containing protein</fullName>
    </recommendedName>
</protein>
<keyword evidence="2" id="KW-0472">Membrane</keyword>
<keyword evidence="4" id="KW-1185">Reference proteome</keyword>
<organism evidence="3 4">
    <name type="scientific">Neohortaea acidophila</name>
    <dbReference type="NCBI Taxonomy" id="245834"/>
    <lineage>
        <taxon>Eukaryota</taxon>
        <taxon>Fungi</taxon>
        <taxon>Dikarya</taxon>
        <taxon>Ascomycota</taxon>
        <taxon>Pezizomycotina</taxon>
        <taxon>Dothideomycetes</taxon>
        <taxon>Dothideomycetidae</taxon>
        <taxon>Mycosphaerellales</taxon>
        <taxon>Teratosphaeriaceae</taxon>
        <taxon>Neohortaea</taxon>
    </lineage>
</organism>
<keyword evidence="2" id="KW-0812">Transmembrane</keyword>
<dbReference type="GeneID" id="54473314"/>